<evidence type="ECO:0000313" key="2">
    <source>
        <dbReference type="Proteomes" id="UP000076587"/>
    </source>
</evidence>
<dbReference type="PATRIC" id="fig|1365253.3.peg.554"/>
<proteinExistence type="predicted"/>
<protein>
    <submittedName>
        <fullName evidence="1">Uncharacterized protein</fullName>
    </submittedName>
</protein>
<comment type="caution">
    <text evidence="1">The sequence shown here is derived from an EMBL/GenBank/DDBJ whole genome shotgun (WGS) entry which is preliminary data.</text>
</comment>
<dbReference type="RefSeq" id="WP_063375579.1">
    <property type="nucleotide sequence ID" value="NZ_AUXT01000024.1"/>
</dbReference>
<dbReference type="Proteomes" id="UP000076587">
    <property type="component" value="Unassembled WGS sequence"/>
</dbReference>
<organism evidence="1 2">
    <name type="scientific">Pseudoalteromonas luteoviolacea NCIMB 1942</name>
    <dbReference type="NCBI Taxonomy" id="1365253"/>
    <lineage>
        <taxon>Bacteria</taxon>
        <taxon>Pseudomonadati</taxon>
        <taxon>Pseudomonadota</taxon>
        <taxon>Gammaproteobacteria</taxon>
        <taxon>Alteromonadales</taxon>
        <taxon>Pseudoalteromonadaceae</taxon>
        <taxon>Pseudoalteromonas</taxon>
    </lineage>
</organism>
<name>A0A167H8J1_9GAMM</name>
<dbReference type="OrthoDB" id="6315383at2"/>
<gene>
    <name evidence="1" type="ORF">N482_04450</name>
</gene>
<reference evidence="1 2" key="1">
    <citation type="submission" date="2013-07" db="EMBL/GenBank/DDBJ databases">
        <title>Comparative Genomic and Metabolomic Analysis of Twelve Strains of Pseudoalteromonas luteoviolacea.</title>
        <authorList>
            <person name="Vynne N.G."/>
            <person name="Mansson M."/>
            <person name="Gram L."/>
        </authorList>
    </citation>
    <scope>NUCLEOTIDE SEQUENCE [LARGE SCALE GENOMIC DNA]</scope>
    <source>
        <strain evidence="1 2">NCIMB 1942</strain>
    </source>
</reference>
<dbReference type="AlphaFoldDB" id="A0A167H8J1"/>
<accession>A0A167H8J1</accession>
<dbReference type="EMBL" id="AUXT01000024">
    <property type="protein sequence ID" value="KZN57755.1"/>
    <property type="molecule type" value="Genomic_DNA"/>
</dbReference>
<sequence length="132" mass="14378">MTKLLRETLKSFFRRGAKPTESQFAKLIDACVMFGEDGINKRDSGIEITENLIVKGSLIVDGTFWLAASPQTESNSLATPILGQVPMGVVLLWFGDDLPHGFAKCDGIAGRPFIEPPSHGSGKLNYIIRLAE</sequence>
<evidence type="ECO:0000313" key="1">
    <source>
        <dbReference type="EMBL" id="KZN57755.1"/>
    </source>
</evidence>